<dbReference type="Proteomes" id="UP000694844">
    <property type="component" value="Chromosome 8"/>
</dbReference>
<evidence type="ECO:0000256" key="5">
    <source>
        <dbReference type="SAM" id="Coils"/>
    </source>
</evidence>
<sequence length="1094" mass="123432">MGFDVDNFVTTVGVDLRCELCRGVLDNPLRTTCSHIFCSGCILPWVVRTGKCPRGCQRLTPGDLGNDLQLRDCILNLSVHCEFRDRGCRRLVRLREIGTHRAECDHRPLPCTNEDCKLVLSFRDLEKHVTGDCPYKEVGVCPRGCGLVLRQGSAGTHDCVSALRAYIAGQENKINTMETELQRARHSATAREQELTNQIHALRRENQSQALDYRRKLDDLSDRIQKRDIMHKNVATNTEDAEWRALTVELVRQGGSLGFNITGGVTSEPNNNETEKQGTEMKGGVMVSKVTQGSPADKTDLRIHDIITQVNGQDLSQASHEEAVEAFRAASEPITVEVLRRVSKNKMKNTPPNMVSTSTQTEEDCYGRPPTPPFFTYPPGLYQAGTRRPLVFSPSTELGLTDIEMAHTLDYDDPYFDEREGYDIEYEEVVLQRPLEAQKLGLTLCYGSLEDETTDIFISEVEAQSIAGQDGRIREGDQVLQVNGVDVRSRDQAIQLFSEKGSEIKLLLARPQLQLDDGFMEDQNVSLDDLHMDIVERHHRDNMQIMASMLARGHMEEEGGTTDTATTENSLHKHEKDSGVGRTDESTRNDESSEQDPDTECTNSPAATSKFRRKKPNYSDDSVLSNEVTDVTDYSNECDSFRAHLASRCVGNECEGKRKDSISSIERELALLNREMETIHMECQEMCDKHTQDQSKHQLQREALQIKSPRIVPRMGTRLEYLKYVQLYDNPNSLDRRDTKPSSQPVKCDKDASTTTTSAYNTGESCRSTPLTLELNQGSDEGEFRNSMLCLAPSNTNVSTLSDTEKQTQTPCGQNNVSSDEYQSIDGDLNASATLRKQNCMGESLQDLYMQYADVMYTNQANLQHTIAIQQKLFQQQIEQNPMRTRKNNGISVPPPLSSASSVSGDKTRDSPNVSRDNVNVSRDSPNVSRDSVNISKDSPNATPPDSSGQMEWVVKRRPDGTRYITRRPMKSKLLKERAKKISEERCGMTTDDDAMSELKFGRYWSKEERKKHIEKARDHKRKRECMMKAKMETLKEAEEKKEVNIVELSHRKMMKHKNKKVLDNFVTVQEMLAHGSRVSDGKTYNPLLSVTTV</sequence>
<gene>
    <name evidence="11" type="primary">LOC111105858</name>
</gene>
<dbReference type="AlphaFoldDB" id="A0A8B8AXX3"/>
<feature type="region of interest" description="Disordered" evidence="6">
    <location>
        <begin position="553"/>
        <end position="623"/>
    </location>
</feature>
<name>A0A8B8AXX3_CRAVI</name>
<feature type="region of interest" description="Disordered" evidence="6">
    <location>
        <begin position="347"/>
        <end position="366"/>
    </location>
</feature>
<evidence type="ECO:0000256" key="3">
    <source>
        <dbReference type="ARBA" id="ARBA00022833"/>
    </source>
</evidence>
<dbReference type="OrthoDB" id="6270329at2759"/>
<dbReference type="Gene3D" id="2.30.42.10">
    <property type="match status" value="2"/>
</dbReference>
<dbReference type="SUPFAM" id="SSF57850">
    <property type="entry name" value="RING/U-box"/>
    <property type="match status" value="1"/>
</dbReference>
<dbReference type="Pfam" id="PF13923">
    <property type="entry name" value="zf-C3HC4_2"/>
    <property type="match status" value="1"/>
</dbReference>
<feature type="region of interest" description="Disordered" evidence="6">
    <location>
        <begin position="800"/>
        <end position="824"/>
    </location>
</feature>
<feature type="compositionally biased region" description="Polar residues" evidence="6">
    <location>
        <begin position="911"/>
        <end position="950"/>
    </location>
</feature>
<dbReference type="InterPro" id="IPR001478">
    <property type="entry name" value="PDZ"/>
</dbReference>
<protein>
    <submittedName>
        <fullName evidence="11">E3 ubiquitin-protein ligase PDZRN3-like</fullName>
    </submittedName>
</protein>
<dbReference type="PANTHER" id="PTHR15545:SF8">
    <property type="entry name" value="SLO-INTERACTING PROTEIN 1"/>
    <property type="match status" value="1"/>
</dbReference>
<keyword evidence="5" id="KW-0175">Coiled coil</keyword>
<feature type="compositionally biased region" description="Polar residues" evidence="6">
    <location>
        <begin position="753"/>
        <end position="766"/>
    </location>
</feature>
<feature type="region of interest" description="Disordered" evidence="6">
    <location>
        <begin position="731"/>
        <end position="766"/>
    </location>
</feature>
<evidence type="ECO:0000256" key="1">
    <source>
        <dbReference type="ARBA" id="ARBA00022723"/>
    </source>
</evidence>
<evidence type="ECO:0000313" key="11">
    <source>
        <dbReference type="RefSeq" id="XP_022296020.1"/>
    </source>
</evidence>
<dbReference type="InterPro" id="IPR001841">
    <property type="entry name" value="Znf_RING"/>
</dbReference>
<feature type="domain" description="PDZ" evidence="8">
    <location>
        <begin position="428"/>
        <end position="512"/>
    </location>
</feature>
<dbReference type="InterPro" id="IPR036034">
    <property type="entry name" value="PDZ_sf"/>
</dbReference>
<proteinExistence type="predicted"/>
<evidence type="ECO:0000256" key="6">
    <source>
        <dbReference type="SAM" id="MobiDB-lite"/>
    </source>
</evidence>
<feature type="domain" description="PDZ" evidence="8">
    <location>
        <begin position="247"/>
        <end position="342"/>
    </location>
</feature>
<dbReference type="PROSITE" id="PS50106">
    <property type="entry name" value="PDZ"/>
    <property type="match status" value="2"/>
</dbReference>
<feature type="zinc finger region" description="TRAF-type" evidence="4">
    <location>
        <begin position="99"/>
        <end position="145"/>
    </location>
</feature>
<dbReference type="RefSeq" id="XP_022296020.1">
    <property type="nucleotide sequence ID" value="XM_022440312.1"/>
</dbReference>
<keyword evidence="1 4" id="KW-0479">Metal-binding</keyword>
<evidence type="ECO:0000259" key="7">
    <source>
        <dbReference type="PROSITE" id="PS50089"/>
    </source>
</evidence>
<feature type="domain" description="RING-type" evidence="7">
    <location>
        <begin position="18"/>
        <end position="53"/>
    </location>
</feature>
<dbReference type="PROSITE" id="PS50145">
    <property type="entry name" value="ZF_TRAF"/>
    <property type="match status" value="1"/>
</dbReference>
<keyword evidence="2 4" id="KW-0863">Zinc-finger</keyword>
<dbReference type="CDD" id="cd06716">
    <property type="entry name" value="PDZ2-PDZRN4-like"/>
    <property type="match status" value="1"/>
</dbReference>
<dbReference type="KEGG" id="cvn:111105858"/>
<feature type="domain" description="TRAF-type" evidence="9">
    <location>
        <begin position="99"/>
        <end position="145"/>
    </location>
</feature>
<feature type="compositionally biased region" description="Polar residues" evidence="6">
    <location>
        <begin position="348"/>
        <end position="360"/>
    </location>
</feature>
<dbReference type="InterPro" id="IPR051971">
    <property type="entry name" value="E3_ubiquitin-PDZ_ligase"/>
</dbReference>
<dbReference type="Gene3D" id="3.30.40.10">
    <property type="entry name" value="Zinc/RING finger domain, C3HC4 (zinc finger)"/>
    <property type="match status" value="2"/>
</dbReference>
<feature type="compositionally biased region" description="Basic and acidic residues" evidence="6">
    <location>
        <begin position="570"/>
        <end position="591"/>
    </location>
</feature>
<evidence type="ECO:0000259" key="8">
    <source>
        <dbReference type="PROSITE" id="PS50106"/>
    </source>
</evidence>
<evidence type="ECO:0000256" key="4">
    <source>
        <dbReference type="PROSITE-ProRule" id="PRU00207"/>
    </source>
</evidence>
<feature type="compositionally biased region" description="Polar residues" evidence="6">
    <location>
        <begin position="800"/>
        <end position="822"/>
    </location>
</feature>
<feature type="region of interest" description="Disordered" evidence="6">
    <location>
        <begin position="885"/>
        <end position="951"/>
    </location>
</feature>
<dbReference type="GO" id="GO:0008270">
    <property type="term" value="F:zinc ion binding"/>
    <property type="evidence" value="ECO:0007669"/>
    <property type="project" value="UniProtKB-KW"/>
</dbReference>
<organism evidence="10 11">
    <name type="scientific">Crassostrea virginica</name>
    <name type="common">Eastern oyster</name>
    <dbReference type="NCBI Taxonomy" id="6565"/>
    <lineage>
        <taxon>Eukaryota</taxon>
        <taxon>Metazoa</taxon>
        <taxon>Spiralia</taxon>
        <taxon>Lophotrochozoa</taxon>
        <taxon>Mollusca</taxon>
        <taxon>Bivalvia</taxon>
        <taxon>Autobranchia</taxon>
        <taxon>Pteriomorphia</taxon>
        <taxon>Ostreida</taxon>
        <taxon>Ostreoidea</taxon>
        <taxon>Ostreidae</taxon>
        <taxon>Crassostrea</taxon>
    </lineage>
</organism>
<keyword evidence="10" id="KW-1185">Reference proteome</keyword>
<dbReference type="InterPro" id="IPR001293">
    <property type="entry name" value="Znf_TRAF"/>
</dbReference>
<dbReference type="InterPro" id="IPR013083">
    <property type="entry name" value="Znf_RING/FYVE/PHD"/>
</dbReference>
<accession>A0A8B8AXX3</accession>
<evidence type="ECO:0000256" key="2">
    <source>
        <dbReference type="ARBA" id="ARBA00022771"/>
    </source>
</evidence>
<dbReference type="PANTHER" id="PTHR15545">
    <property type="entry name" value="PDZ DOMAIN CONTAINING RING FINGER PROTEIN 3, 4"/>
    <property type="match status" value="1"/>
</dbReference>
<dbReference type="PROSITE" id="PS50089">
    <property type="entry name" value="ZF_RING_2"/>
    <property type="match status" value="1"/>
</dbReference>
<dbReference type="SMART" id="SM00228">
    <property type="entry name" value="PDZ"/>
    <property type="match status" value="2"/>
</dbReference>
<dbReference type="Pfam" id="PF00595">
    <property type="entry name" value="PDZ"/>
    <property type="match status" value="2"/>
</dbReference>
<keyword evidence="3 4" id="KW-0862">Zinc</keyword>
<dbReference type="SUPFAM" id="SSF49599">
    <property type="entry name" value="TRAF domain-like"/>
    <property type="match status" value="1"/>
</dbReference>
<evidence type="ECO:0000313" key="10">
    <source>
        <dbReference type="Proteomes" id="UP000694844"/>
    </source>
</evidence>
<evidence type="ECO:0000259" key="9">
    <source>
        <dbReference type="PROSITE" id="PS50145"/>
    </source>
</evidence>
<dbReference type="PROSITE" id="PS00518">
    <property type="entry name" value="ZF_RING_1"/>
    <property type="match status" value="1"/>
</dbReference>
<dbReference type="GeneID" id="111105858"/>
<feature type="coiled-coil region" evidence="5">
    <location>
        <begin position="167"/>
        <end position="205"/>
    </location>
</feature>
<reference evidence="11" key="1">
    <citation type="submission" date="2025-08" db="UniProtKB">
        <authorList>
            <consortium name="RefSeq"/>
        </authorList>
    </citation>
    <scope>IDENTIFICATION</scope>
    <source>
        <tissue evidence="11">Whole sample</tissue>
    </source>
</reference>
<dbReference type="InterPro" id="IPR017907">
    <property type="entry name" value="Znf_RING_CS"/>
</dbReference>
<dbReference type="SUPFAM" id="SSF50156">
    <property type="entry name" value="PDZ domain-like"/>
    <property type="match status" value="2"/>
</dbReference>